<reference evidence="1 2" key="1">
    <citation type="submission" date="2017-05" db="EMBL/GenBank/DDBJ databases">
        <title>Genomic insights into alkan degradation activity of Oleiphilus messinensis.</title>
        <authorList>
            <person name="Kozyavkin S.A."/>
            <person name="Slesarev A.I."/>
            <person name="Golyshin P.N."/>
            <person name="Korzhenkov A."/>
            <person name="Golyshina O.N."/>
            <person name="Toshchakov S.V."/>
        </authorList>
    </citation>
    <scope>NUCLEOTIDE SEQUENCE [LARGE SCALE GENOMIC DNA]</scope>
    <source>
        <strain evidence="1 2">ME102</strain>
    </source>
</reference>
<dbReference type="KEGG" id="ome:OLMES_4848"/>
<organism evidence="1 2">
    <name type="scientific">Oleiphilus messinensis</name>
    <dbReference type="NCBI Taxonomy" id="141451"/>
    <lineage>
        <taxon>Bacteria</taxon>
        <taxon>Pseudomonadati</taxon>
        <taxon>Pseudomonadota</taxon>
        <taxon>Gammaproteobacteria</taxon>
        <taxon>Oceanospirillales</taxon>
        <taxon>Oleiphilaceae</taxon>
        <taxon>Oleiphilus</taxon>
    </lineage>
</organism>
<proteinExistence type="predicted"/>
<keyword evidence="2" id="KW-1185">Reference proteome</keyword>
<sequence length="355" mass="39915">MQDATDYLPHILEAHYEDACFLYLQWWHATDGDAPNSEFANRLAFRLKANLSGLMLQPDFSLDRAFGQIETADPGECFVAAYLAFRCGNIDQVKAIIAAGNSDIQNYRAVADGLSWDRTPVSETWMEKLATSQKPELCALGTYSKTSHQPYARAESAILQKLSLIQSTLPLPVTSLLLAGLLRAPSVAAVTILRQRHTTDVSFYNILLLETRITLGDTTACAAFHPFIVTANPWRERAIRFIFPHLEHATAKQWIDELRRQNQCDRVTLIAIGALREQALLPWVIRKMEEPEYARIAGQAFSLILDLDLAAEGLALSSNDFDNSWFEIEGDEELDWPDVTKIKQIFYREPALANA</sequence>
<dbReference type="Proteomes" id="UP000196027">
    <property type="component" value="Chromosome"/>
</dbReference>
<protein>
    <submittedName>
        <fullName evidence="1">HEAT repeat protein</fullName>
    </submittedName>
</protein>
<accession>A0A1Y0IG85</accession>
<evidence type="ECO:0000313" key="1">
    <source>
        <dbReference type="EMBL" id="ARU58836.1"/>
    </source>
</evidence>
<dbReference type="RefSeq" id="WP_087463570.1">
    <property type="nucleotide sequence ID" value="NZ_CP021425.1"/>
</dbReference>
<gene>
    <name evidence="1" type="ORF">OLMES_4848</name>
</gene>
<dbReference type="AlphaFoldDB" id="A0A1Y0IG85"/>
<name>A0A1Y0IG85_9GAMM</name>
<dbReference type="EMBL" id="CP021425">
    <property type="protein sequence ID" value="ARU58836.1"/>
    <property type="molecule type" value="Genomic_DNA"/>
</dbReference>
<dbReference type="OrthoDB" id="8089803at2"/>
<evidence type="ECO:0000313" key="2">
    <source>
        <dbReference type="Proteomes" id="UP000196027"/>
    </source>
</evidence>